<evidence type="ECO:0000256" key="1">
    <source>
        <dbReference type="ARBA" id="ARBA00001971"/>
    </source>
</evidence>
<dbReference type="InterPro" id="IPR001128">
    <property type="entry name" value="Cyt_P450"/>
</dbReference>
<dbReference type="SUPFAM" id="SSF48264">
    <property type="entry name" value="Cytochrome P450"/>
    <property type="match status" value="1"/>
</dbReference>
<evidence type="ECO:0000313" key="8">
    <source>
        <dbReference type="EMBL" id="EMR62622.1"/>
    </source>
</evidence>
<dbReference type="OrthoDB" id="1470350at2759"/>
<gene>
    <name evidence="8" type="ORF">UCREL1_10457</name>
</gene>
<dbReference type="AlphaFoldDB" id="M7SEQ6"/>
<evidence type="ECO:0000256" key="7">
    <source>
        <dbReference type="RuleBase" id="RU000461"/>
    </source>
</evidence>
<dbReference type="InterPro" id="IPR050121">
    <property type="entry name" value="Cytochrome_P450_monoxygenase"/>
</dbReference>
<dbReference type="HOGENOM" id="CLU_025001_1_0_1"/>
<dbReference type="PROSITE" id="PS00086">
    <property type="entry name" value="CYTOCHROME_P450"/>
    <property type="match status" value="1"/>
</dbReference>
<dbReference type="OMA" id="ELRIMIT"/>
<dbReference type="Proteomes" id="UP000012174">
    <property type="component" value="Unassembled WGS sequence"/>
</dbReference>
<dbReference type="PANTHER" id="PTHR24305:SF166">
    <property type="entry name" value="CYTOCHROME P450 12A4, MITOCHONDRIAL-RELATED"/>
    <property type="match status" value="1"/>
</dbReference>
<keyword evidence="5 6" id="KW-0408">Iron</keyword>
<keyword evidence="7" id="KW-0503">Monooxygenase</keyword>
<name>M7SEQ6_EUTLA</name>
<dbReference type="Pfam" id="PF00067">
    <property type="entry name" value="p450"/>
    <property type="match status" value="2"/>
</dbReference>
<protein>
    <submittedName>
        <fullName evidence="8">Putative cytochrome p450 protein</fullName>
    </submittedName>
</protein>
<evidence type="ECO:0000313" key="9">
    <source>
        <dbReference type="Proteomes" id="UP000012174"/>
    </source>
</evidence>
<dbReference type="STRING" id="1287681.M7SEQ6"/>
<reference evidence="9" key="1">
    <citation type="journal article" date="2013" name="Genome Announc.">
        <title>Draft genome sequence of the grapevine dieback fungus Eutypa lata UCR-EL1.</title>
        <authorList>
            <person name="Blanco-Ulate B."/>
            <person name="Rolshausen P.E."/>
            <person name="Cantu D."/>
        </authorList>
    </citation>
    <scope>NUCLEOTIDE SEQUENCE [LARGE SCALE GENOMIC DNA]</scope>
    <source>
        <strain evidence="9">UCR-EL1</strain>
    </source>
</reference>
<comment type="cofactor">
    <cofactor evidence="1 6">
        <name>heme</name>
        <dbReference type="ChEBI" id="CHEBI:30413"/>
    </cofactor>
</comment>
<dbReference type="Gene3D" id="1.10.630.10">
    <property type="entry name" value="Cytochrome P450"/>
    <property type="match status" value="1"/>
</dbReference>
<comment type="similarity">
    <text evidence="2 7">Belongs to the cytochrome P450 family.</text>
</comment>
<accession>M7SEQ6</accession>
<evidence type="ECO:0000256" key="3">
    <source>
        <dbReference type="ARBA" id="ARBA00022617"/>
    </source>
</evidence>
<dbReference type="GO" id="GO:0016705">
    <property type="term" value="F:oxidoreductase activity, acting on paired donors, with incorporation or reduction of molecular oxygen"/>
    <property type="evidence" value="ECO:0007669"/>
    <property type="project" value="InterPro"/>
</dbReference>
<dbReference type="InterPro" id="IPR002401">
    <property type="entry name" value="Cyt_P450_E_grp-I"/>
</dbReference>
<evidence type="ECO:0000256" key="6">
    <source>
        <dbReference type="PIRSR" id="PIRSR602401-1"/>
    </source>
</evidence>
<dbReference type="InterPro" id="IPR017972">
    <property type="entry name" value="Cyt_P450_CS"/>
</dbReference>
<dbReference type="GO" id="GO:0020037">
    <property type="term" value="F:heme binding"/>
    <property type="evidence" value="ECO:0007669"/>
    <property type="project" value="InterPro"/>
</dbReference>
<dbReference type="PRINTS" id="PR00385">
    <property type="entry name" value="P450"/>
</dbReference>
<feature type="binding site" description="axial binding residue" evidence="6">
    <location>
        <position position="418"/>
    </location>
    <ligand>
        <name>heme</name>
        <dbReference type="ChEBI" id="CHEBI:30413"/>
    </ligand>
    <ligandPart>
        <name>Fe</name>
        <dbReference type="ChEBI" id="CHEBI:18248"/>
    </ligandPart>
</feature>
<proteinExistence type="inferred from homology"/>
<dbReference type="eggNOG" id="KOG0158">
    <property type="taxonomic scope" value="Eukaryota"/>
</dbReference>
<organism evidence="8 9">
    <name type="scientific">Eutypa lata (strain UCR-EL1)</name>
    <name type="common">Grapevine dieback disease fungus</name>
    <name type="synonym">Eutypa armeniacae</name>
    <dbReference type="NCBI Taxonomy" id="1287681"/>
    <lineage>
        <taxon>Eukaryota</taxon>
        <taxon>Fungi</taxon>
        <taxon>Dikarya</taxon>
        <taxon>Ascomycota</taxon>
        <taxon>Pezizomycotina</taxon>
        <taxon>Sordariomycetes</taxon>
        <taxon>Xylariomycetidae</taxon>
        <taxon>Xylariales</taxon>
        <taxon>Diatrypaceae</taxon>
        <taxon>Eutypa</taxon>
    </lineage>
</organism>
<sequence>MVDDPREVADILLRRNKEFDKSNSHGIWNTFIPNSTIAQSTTPEWKVQRRTWQDAMNPDFLRRVVAKNIYDRAIDLTRLWAVRSSRSDGRAVDVSEDFSFAALDAIWTATFGEDLELVNSRIQILETGKRIETKGLDMHSTVQYINHLANTWRGALWPKFSRWQLKRNPDFRRYMEMKDREIDRILLTASARFQRLLDDSGTGEEHDTCAMDLVLRRNMLAAKKAGREVPDPTKDAKLRDELVLFIYAGHDTTSTTLQWFVKYITNNQEVQRKLRENLRTAFSSSSLPGVEELVSKDVPYLNATIEETLRLASTAARVNRIATVDTDILGHKIPAGTEVSPLTAVRWKPVPVSEEYRSPSSRAALEKSGGQYWTSQPSSQDLDQFLPERWLKVDEDGHEVFNSGALPQNSFGGGTRGCFGKRLAMMELRIMITLTAMSFKFLPVPPEFNSFQANEELLRPPKQCYVRLEVA</sequence>
<dbReference type="EMBL" id="KB707412">
    <property type="protein sequence ID" value="EMR62622.1"/>
    <property type="molecule type" value="Genomic_DNA"/>
</dbReference>
<dbReference type="KEGG" id="ela:UCREL1_10457"/>
<keyword evidence="7" id="KW-0560">Oxidoreductase</keyword>
<evidence type="ECO:0000256" key="4">
    <source>
        <dbReference type="ARBA" id="ARBA00022723"/>
    </source>
</evidence>
<keyword evidence="4 6" id="KW-0479">Metal-binding</keyword>
<evidence type="ECO:0000256" key="5">
    <source>
        <dbReference type="ARBA" id="ARBA00023004"/>
    </source>
</evidence>
<dbReference type="GO" id="GO:0005506">
    <property type="term" value="F:iron ion binding"/>
    <property type="evidence" value="ECO:0007669"/>
    <property type="project" value="InterPro"/>
</dbReference>
<dbReference type="InterPro" id="IPR036396">
    <property type="entry name" value="Cyt_P450_sf"/>
</dbReference>
<evidence type="ECO:0000256" key="2">
    <source>
        <dbReference type="ARBA" id="ARBA00010617"/>
    </source>
</evidence>
<dbReference type="GO" id="GO:0004497">
    <property type="term" value="F:monooxygenase activity"/>
    <property type="evidence" value="ECO:0007669"/>
    <property type="project" value="UniProtKB-KW"/>
</dbReference>
<dbReference type="PRINTS" id="PR00463">
    <property type="entry name" value="EP450I"/>
</dbReference>
<keyword evidence="9" id="KW-1185">Reference proteome</keyword>
<keyword evidence="3 6" id="KW-0349">Heme</keyword>
<dbReference type="PANTHER" id="PTHR24305">
    <property type="entry name" value="CYTOCHROME P450"/>
    <property type="match status" value="1"/>
</dbReference>